<accession>A0A512ART5</accession>
<feature type="domain" description="N-acetyltransferase" evidence="1">
    <location>
        <begin position="8"/>
        <end position="168"/>
    </location>
</feature>
<name>A0A512ART5_9BACT</name>
<sequence length="172" mass="19883">MFLKSDLLYLRALESSDLEFLYQLENNTAVWRVSNTITPYSKEVLRLYLEQATADIYTAKQLRLMICSPAHQPVGLVDLYDFEPLHQRAGVGIIIAENFRQQRFASHALDLLLSYCQNFLMLHQVYCTITASNQASLRLFQQAGFTTIGLRKQWMKMPSGWEDVMELQKILA</sequence>
<dbReference type="AlphaFoldDB" id="A0A512ART5"/>
<dbReference type="Pfam" id="PF13302">
    <property type="entry name" value="Acetyltransf_3"/>
    <property type="match status" value="1"/>
</dbReference>
<keyword evidence="2" id="KW-0808">Transferase</keyword>
<dbReference type="Proteomes" id="UP000321532">
    <property type="component" value="Unassembled WGS sequence"/>
</dbReference>
<dbReference type="SUPFAM" id="SSF55729">
    <property type="entry name" value="Acyl-CoA N-acyltransferases (Nat)"/>
    <property type="match status" value="1"/>
</dbReference>
<dbReference type="InterPro" id="IPR016181">
    <property type="entry name" value="Acyl_CoA_acyltransferase"/>
</dbReference>
<comment type="caution">
    <text evidence="2">The sequence shown here is derived from an EMBL/GenBank/DDBJ whole genome shotgun (WGS) entry which is preliminary data.</text>
</comment>
<organism evidence="2 3">
    <name type="scientific">Adhaeribacter aerolatus</name>
    <dbReference type="NCBI Taxonomy" id="670289"/>
    <lineage>
        <taxon>Bacteria</taxon>
        <taxon>Pseudomonadati</taxon>
        <taxon>Bacteroidota</taxon>
        <taxon>Cytophagia</taxon>
        <taxon>Cytophagales</taxon>
        <taxon>Hymenobacteraceae</taxon>
        <taxon>Adhaeribacter</taxon>
    </lineage>
</organism>
<reference evidence="2 3" key="1">
    <citation type="submission" date="2019-07" db="EMBL/GenBank/DDBJ databases">
        <title>Whole genome shotgun sequence of Adhaeribacter aerolatus NBRC 106133.</title>
        <authorList>
            <person name="Hosoyama A."/>
            <person name="Uohara A."/>
            <person name="Ohji S."/>
            <person name="Ichikawa N."/>
        </authorList>
    </citation>
    <scope>NUCLEOTIDE SEQUENCE [LARGE SCALE GENOMIC DNA]</scope>
    <source>
        <strain evidence="2 3">NBRC 106133</strain>
    </source>
</reference>
<keyword evidence="3" id="KW-1185">Reference proteome</keyword>
<dbReference type="PANTHER" id="PTHR43415">
    <property type="entry name" value="SPERMIDINE N(1)-ACETYLTRANSFERASE"/>
    <property type="match status" value="1"/>
</dbReference>
<dbReference type="PANTHER" id="PTHR43415:SF3">
    <property type="entry name" value="GNAT-FAMILY ACETYLTRANSFERASE"/>
    <property type="match status" value="1"/>
</dbReference>
<protein>
    <submittedName>
        <fullName evidence="2">Acetyltransferase</fullName>
    </submittedName>
</protein>
<evidence type="ECO:0000313" key="2">
    <source>
        <dbReference type="EMBL" id="GEO02402.1"/>
    </source>
</evidence>
<dbReference type="PROSITE" id="PS51186">
    <property type="entry name" value="GNAT"/>
    <property type="match status" value="1"/>
</dbReference>
<gene>
    <name evidence="2" type="ORF">AAE02nite_00660</name>
</gene>
<dbReference type="GO" id="GO:0016747">
    <property type="term" value="F:acyltransferase activity, transferring groups other than amino-acyl groups"/>
    <property type="evidence" value="ECO:0007669"/>
    <property type="project" value="InterPro"/>
</dbReference>
<dbReference type="Gene3D" id="3.40.630.30">
    <property type="match status" value="1"/>
</dbReference>
<evidence type="ECO:0000313" key="3">
    <source>
        <dbReference type="Proteomes" id="UP000321532"/>
    </source>
</evidence>
<dbReference type="InterPro" id="IPR000182">
    <property type="entry name" value="GNAT_dom"/>
</dbReference>
<dbReference type="OrthoDB" id="893030at2"/>
<dbReference type="EMBL" id="BJYS01000001">
    <property type="protein sequence ID" value="GEO02402.1"/>
    <property type="molecule type" value="Genomic_DNA"/>
</dbReference>
<dbReference type="RefSeq" id="WP_146894449.1">
    <property type="nucleotide sequence ID" value="NZ_BJYS01000001.1"/>
</dbReference>
<proteinExistence type="predicted"/>
<evidence type="ECO:0000259" key="1">
    <source>
        <dbReference type="PROSITE" id="PS51186"/>
    </source>
</evidence>